<dbReference type="InterPro" id="IPR035068">
    <property type="entry name" value="TldD/PmbA_N"/>
</dbReference>
<dbReference type="InterPro" id="IPR036059">
    <property type="entry name" value="TldD/PmbA_sf"/>
</dbReference>
<organism evidence="1">
    <name type="scientific">marine metagenome</name>
    <dbReference type="NCBI Taxonomy" id="408172"/>
    <lineage>
        <taxon>unclassified sequences</taxon>
        <taxon>metagenomes</taxon>
        <taxon>ecological metagenomes</taxon>
    </lineage>
</organism>
<accession>A0A382GNW7</accession>
<protein>
    <submittedName>
        <fullName evidence="1">Uncharacterized protein</fullName>
    </submittedName>
</protein>
<reference evidence="1" key="1">
    <citation type="submission" date="2018-05" db="EMBL/GenBank/DDBJ databases">
        <authorList>
            <person name="Lanie J.A."/>
            <person name="Ng W.-L."/>
            <person name="Kazmierczak K.M."/>
            <person name="Andrzejewski T.M."/>
            <person name="Davidsen T.M."/>
            <person name="Wayne K.J."/>
            <person name="Tettelin H."/>
            <person name="Glass J.I."/>
            <person name="Rusch D."/>
            <person name="Podicherti R."/>
            <person name="Tsui H.-C.T."/>
            <person name="Winkler M.E."/>
        </authorList>
    </citation>
    <scope>NUCLEOTIDE SEQUENCE</scope>
</reference>
<name>A0A382GNW7_9ZZZZ</name>
<dbReference type="AlphaFoldDB" id="A0A382GNW7"/>
<sequence>MTEEVNITASYALAKMLESGFDQAQVSVTISELDELNIMHNQPSLLRSNEDHALNLTGIIDGRKAVVALTDLSRDTIDDNIDALI</sequence>
<gene>
    <name evidence="1" type="ORF">METZ01_LOCUS229329</name>
</gene>
<dbReference type="Gene3D" id="3.30.2290.10">
    <property type="entry name" value="PmbA/TldD superfamily"/>
    <property type="match status" value="1"/>
</dbReference>
<feature type="non-terminal residue" evidence="1">
    <location>
        <position position="85"/>
    </location>
</feature>
<dbReference type="GO" id="GO:0008237">
    <property type="term" value="F:metallopeptidase activity"/>
    <property type="evidence" value="ECO:0007669"/>
    <property type="project" value="InterPro"/>
</dbReference>
<evidence type="ECO:0000313" key="1">
    <source>
        <dbReference type="EMBL" id="SVB76475.1"/>
    </source>
</evidence>
<dbReference type="EMBL" id="UINC01056439">
    <property type="protein sequence ID" value="SVB76475.1"/>
    <property type="molecule type" value="Genomic_DNA"/>
</dbReference>
<proteinExistence type="predicted"/>
<dbReference type="SUPFAM" id="SSF111283">
    <property type="entry name" value="Putative modulator of DNA gyrase, PmbA/TldD"/>
    <property type="match status" value="1"/>
</dbReference>
<dbReference type="GO" id="GO:0006508">
    <property type="term" value="P:proteolysis"/>
    <property type="evidence" value="ECO:0007669"/>
    <property type="project" value="InterPro"/>
</dbReference>